<accession>Q72GG6</accession>
<dbReference type="EMBL" id="AE017221">
    <property type="protein sequence ID" value="AAS82224.1"/>
    <property type="molecule type" value="Genomic_DNA"/>
</dbReference>
<evidence type="ECO:0000313" key="2">
    <source>
        <dbReference type="Proteomes" id="UP000000592"/>
    </source>
</evidence>
<proteinExistence type="predicted"/>
<dbReference type="HOGENOM" id="CLU_3104913_0_0_0"/>
<reference evidence="1 2" key="1">
    <citation type="journal article" date="2004" name="Nat. Biotechnol.">
        <title>The genome sequence of the extreme thermophile Thermus thermophilus.</title>
        <authorList>
            <person name="Henne A."/>
            <person name="Brueggemann H."/>
            <person name="Raasch C."/>
            <person name="Wiezer A."/>
            <person name="Hartsch T."/>
            <person name="Liesegang H."/>
            <person name="Johann A."/>
            <person name="Lienard T."/>
            <person name="Gohl O."/>
            <person name="Martinez-Arias R."/>
            <person name="Jacobi C."/>
            <person name="Starkuviene V."/>
            <person name="Schlenczeck S."/>
            <person name="Dencker S."/>
            <person name="Huber R."/>
            <person name="Klenk H.-P."/>
            <person name="Overbeek R."/>
            <person name="Kramer W."/>
            <person name="Merkl R."/>
            <person name="Gottschalk G."/>
            <person name="Fritz H.-J."/>
        </authorList>
    </citation>
    <scope>NUCLEOTIDE SEQUENCE [LARGE SCALE GENOMIC DNA]</scope>
    <source>
        <strain evidence="2">ATCC BAA-163 / DSM 7039 / HB27</strain>
    </source>
</reference>
<gene>
    <name evidence="1" type="ordered locus">TT_C1882</name>
</gene>
<protein>
    <submittedName>
        <fullName evidence="1">Uncharacterized protein</fullName>
    </submittedName>
</protein>
<dbReference type="AlphaFoldDB" id="Q72GG6"/>
<dbReference type="KEGG" id="tth:TT_C1882"/>
<evidence type="ECO:0000313" key="1">
    <source>
        <dbReference type="EMBL" id="AAS82224.1"/>
    </source>
</evidence>
<sequence length="51" mass="5751">MVPLSLAFVWAFRTGLVLHRVRPVKPKKHGRLGQSLFRAGLDLLTLWALAL</sequence>
<organism evidence="1 2">
    <name type="scientific">Thermus thermophilus (strain ATCC BAA-163 / DSM 7039 / HB27)</name>
    <dbReference type="NCBI Taxonomy" id="262724"/>
    <lineage>
        <taxon>Bacteria</taxon>
        <taxon>Thermotogati</taxon>
        <taxon>Deinococcota</taxon>
        <taxon>Deinococci</taxon>
        <taxon>Thermales</taxon>
        <taxon>Thermaceae</taxon>
        <taxon>Thermus</taxon>
    </lineage>
</organism>
<dbReference type="Proteomes" id="UP000000592">
    <property type="component" value="Chromosome"/>
</dbReference>
<name>Q72GG6_THET2</name>